<protein>
    <submittedName>
        <fullName evidence="1">Uncharacterized protein</fullName>
    </submittedName>
</protein>
<proteinExistence type="predicted"/>
<name>A0A2S3Z9V9_9MICO</name>
<dbReference type="EMBL" id="PPXF01000054">
    <property type="protein sequence ID" value="POH62252.1"/>
    <property type="molecule type" value="Genomic_DNA"/>
</dbReference>
<sequence>MWQDLLTVAIALPTLLDLQVERDAETTSYEYSILARLDSGDFVPTMFFIRSCTRSGLASLTGSAQHHTVFDVSRCHARCS</sequence>
<gene>
    <name evidence="1" type="ORF">C3B59_11630</name>
</gene>
<reference evidence="1 2" key="1">
    <citation type="submission" date="2018-01" db="EMBL/GenBank/DDBJ databases">
        <title>Cryobacterium sp. nov., from glaciers in China.</title>
        <authorList>
            <person name="Liu Q."/>
            <person name="Xin Y.-H."/>
        </authorList>
    </citation>
    <scope>NUCLEOTIDE SEQUENCE [LARGE SCALE GENOMIC DNA]</scope>
    <source>
        <strain evidence="1 2">TMB1-8</strain>
    </source>
</reference>
<accession>A0A2S3Z9V9</accession>
<comment type="caution">
    <text evidence="1">The sequence shown here is derived from an EMBL/GenBank/DDBJ whole genome shotgun (WGS) entry which is preliminary data.</text>
</comment>
<evidence type="ECO:0000313" key="1">
    <source>
        <dbReference type="EMBL" id="POH62252.1"/>
    </source>
</evidence>
<dbReference type="OrthoDB" id="8635520at2"/>
<organism evidence="1 2">
    <name type="scientific">Cryobacterium zongtaii</name>
    <dbReference type="NCBI Taxonomy" id="1259217"/>
    <lineage>
        <taxon>Bacteria</taxon>
        <taxon>Bacillati</taxon>
        <taxon>Actinomycetota</taxon>
        <taxon>Actinomycetes</taxon>
        <taxon>Micrococcales</taxon>
        <taxon>Microbacteriaceae</taxon>
        <taxon>Cryobacterium</taxon>
    </lineage>
</organism>
<dbReference type="AlphaFoldDB" id="A0A2S3Z9V9"/>
<dbReference type="Proteomes" id="UP000237104">
    <property type="component" value="Unassembled WGS sequence"/>
</dbReference>
<evidence type="ECO:0000313" key="2">
    <source>
        <dbReference type="Proteomes" id="UP000237104"/>
    </source>
</evidence>